<dbReference type="PROSITE" id="PS50026">
    <property type="entry name" value="EGF_3"/>
    <property type="match status" value="2"/>
</dbReference>
<proteinExistence type="predicted"/>
<evidence type="ECO:0000313" key="4">
    <source>
        <dbReference type="EMBL" id="GBN37332.1"/>
    </source>
</evidence>
<dbReference type="SMART" id="SM00181">
    <property type="entry name" value="EGF"/>
    <property type="match status" value="6"/>
</dbReference>
<protein>
    <recommendedName>
        <fullName evidence="3">EGF-like domain-containing protein</fullName>
    </recommendedName>
</protein>
<dbReference type="InterPro" id="IPR000742">
    <property type="entry name" value="EGF"/>
</dbReference>
<dbReference type="PROSITE" id="PS00022">
    <property type="entry name" value="EGF_1"/>
    <property type="match status" value="3"/>
</dbReference>
<dbReference type="Proteomes" id="UP000499080">
    <property type="component" value="Unassembled WGS sequence"/>
</dbReference>
<dbReference type="InterPro" id="IPR051830">
    <property type="entry name" value="NOTCH_homolog"/>
</dbReference>
<feature type="disulfide bond" evidence="1">
    <location>
        <begin position="304"/>
        <end position="313"/>
    </location>
</feature>
<dbReference type="AlphaFoldDB" id="A0A4Y2NEL8"/>
<reference evidence="4 5" key="1">
    <citation type="journal article" date="2019" name="Sci. Rep.">
        <title>Orb-weaving spider Araneus ventricosus genome elucidates the spidroin gene catalogue.</title>
        <authorList>
            <person name="Kono N."/>
            <person name="Nakamura H."/>
            <person name="Ohtoshi R."/>
            <person name="Moran D.A.P."/>
            <person name="Shinohara A."/>
            <person name="Yoshida Y."/>
            <person name="Fujiwara M."/>
            <person name="Mori M."/>
            <person name="Tomita M."/>
            <person name="Arakawa K."/>
        </authorList>
    </citation>
    <scope>NUCLEOTIDE SEQUENCE [LARGE SCALE GENOMIC DNA]</scope>
</reference>
<feature type="signal peptide" evidence="2">
    <location>
        <begin position="1"/>
        <end position="21"/>
    </location>
</feature>
<feature type="domain" description="EGF-like" evidence="3">
    <location>
        <begin position="78"/>
        <end position="115"/>
    </location>
</feature>
<feature type="disulfide bond" evidence="1">
    <location>
        <begin position="105"/>
        <end position="114"/>
    </location>
</feature>
<comment type="caution">
    <text evidence="1">Lacks conserved residue(s) required for the propagation of feature annotation.</text>
</comment>
<accession>A0A4Y2NEL8</accession>
<dbReference type="PANTHER" id="PTHR24033">
    <property type="entry name" value="EGF-LIKE DOMAIN-CONTAINING PROTEIN"/>
    <property type="match status" value="1"/>
</dbReference>
<dbReference type="Gene3D" id="2.10.25.10">
    <property type="entry name" value="Laminin"/>
    <property type="match status" value="1"/>
</dbReference>
<keyword evidence="2" id="KW-0732">Signal</keyword>
<dbReference type="PANTHER" id="PTHR24033:SF151">
    <property type="entry name" value="NOTCH 2"/>
    <property type="match status" value="1"/>
</dbReference>
<evidence type="ECO:0000256" key="2">
    <source>
        <dbReference type="SAM" id="SignalP"/>
    </source>
</evidence>
<comment type="caution">
    <text evidence="4">The sequence shown here is derived from an EMBL/GenBank/DDBJ whole genome shotgun (WGS) entry which is preliminary data.</text>
</comment>
<feature type="chain" id="PRO_5021221652" description="EGF-like domain-containing protein" evidence="2">
    <location>
        <begin position="22"/>
        <end position="403"/>
    </location>
</feature>
<sequence>MHCVGNELMLLLILTALHVHCRTVLKTHNRNETDILLSLKREAWIECDCGPVGHCSFVNGDKQCSCPRAYAEKDGKCEEICAVNDDCIDYQKCVEKEDGWKKCECADGRSGPNCETMTWCEDTEKFINCKGSNGTCEYNVDERAVVCTCNSDKQFYTGEMRCRETCLDDIECKNEGRCEKKGEYKFCSCKLGLIGDKCETAFDCTTDGKYKDCESSGGKCVFDGSKAVCECSGSKKFHDTDNMCKECICGPKEICSFESGDKMCKCMPGTAVKEGKCTETCSEDTDCHNEGKCEADGENKVCSCKSGLTGDKCETVFDCSSEGMYKECEISGGTCFFDGSKAVCECPGNKRLHDVEKICKVDIRLVRFVFLSENGVGICLGKFLPSYMENMDLCFRMGRAPSA</sequence>
<evidence type="ECO:0000259" key="3">
    <source>
        <dbReference type="PROSITE" id="PS50026"/>
    </source>
</evidence>
<dbReference type="EMBL" id="BGPR01008999">
    <property type="protein sequence ID" value="GBN37332.1"/>
    <property type="molecule type" value="Genomic_DNA"/>
</dbReference>
<organism evidence="4 5">
    <name type="scientific">Araneus ventricosus</name>
    <name type="common">Orbweaver spider</name>
    <name type="synonym">Epeira ventricosa</name>
    <dbReference type="NCBI Taxonomy" id="182803"/>
    <lineage>
        <taxon>Eukaryota</taxon>
        <taxon>Metazoa</taxon>
        <taxon>Ecdysozoa</taxon>
        <taxon>Arthropoda</taxon>
        <taxon>Chelicerata</taxon>
        <taxon>Arachnida</taxon>
        <taxon>Araneae</taxon>
        <taxon>Araneomorphae</taxon>
        <taxon>Entelegynae</taxon>
        <taxon>Araneoidea</taxon>
        <taxon>Araneidae</taxon>
        <taxon>Araneus</taxon>
    </lineage>
</organism>
<dbReference type="OrthoDB" id="6431072at2759"/>
<name>A0A4Y2NEL8_ARAVE</name>
<evidence type="ECO:0000256" key="1">
    <source>
        <dbReference type="PROSITE-ProRule" id="PRU00076"/>
    </source>
</evidence>
<keyword evidence="5" id="KW-1185">Reference proteome</keyword>
<keyword evidence="1" id="KW-1015">Disulfide bond</keyword>
<keyword evidence="1" id="KW-0245">EGF-like domain</keyword>
<gene>
    <name evidence="4" type="ORF">AVEN_7514_1</name>
</gene>
<evidence type="ECO:0000313" key="5">
    <source>
        <dbReference type="Proteomes" id="UP000499080"/>
    </source>
</evidence>
<feature type="domain" description="EGF-like" evidence="3">
    <location>
        <begin position="278"/>
        <end position="314"/>
    </location>
</feature>